<sequence length="135" mass="15208">MGSIHLKTAVHDPLLPEEFFSVRTRKFRGSLGGGNHEAESQSRPTSNYFALKPSPRKLVYVDIRYPIHSTTSLSPARLRRRCRFYGIATTDYPPLFIVADADAVTPSIFLDDAEHNNDLTALEDSEDPILRAHVR</sequence>
<gene>
    <name evidence="1" type="ORF">B0H16DRAFT_1736556</name>
</gene>
<proteinExistence type="predicted"/>
<dbReference type="EMBL" id="JARKIB010000200">
    <property type="protein sequence ID" value="KAJ7724615.1"/>
    <property type="molecule type" value="Genomic_DNA"/>
</dbReference>
<protein>
    <submittedName>
        <fullName evidence="1">Uncharacterized protein</fullName>
    </submittedName>
</protein>
<dbReference type="AlphaFoldDB" id="A0AAD7MMM9"/>
<name>A0AAD7MMM9_9AGAR</name>
<accession>A0AAD7MMM9</accession>
<keyword evidence="2" id="KW-1185">Reference proteome</keyword>
<comment type="caution">
    <text evidence="1">The sequence shown here is derived from an EMBL/GenBank/DDBJ whole genome shotgun (WGS) entry which is preliminary data.</text>
</comment>
<reference evidence="1" key="1">
    <citation type="submission" date="2023-03" db="EMBL/GenBank/DDBJ databases">
        <title>Massive genome expansion in bonnet fungi (Mycena s.s.) driven by repeated elements and novel gene families across ecological guilds.</title>
        <authorList>
            <consortium name="Lawrence Berkeley National Laboratory"/>
            <person name="Harder C.B."/>
            <person name="Miyauchi S."/>
            <person name="Viragh M."/>
            <person name="Kuo A."/>
            <person name="Thoen E."/>
            <person name="Andreopoulos B."/>
            <person name="Lu D."/>
            <person name="Skrede I."/>
            <person name="Drula E."/>
            <person name="Henrissat B."/>
            <person name="Morin E."/>
            <person name="Kohler A."/>
            <person name="Barry K."/>
            <person name="LaButti K."/>
            <person name="Morin E."/>
            <person name="Salamov A."/>
            <person name="Lipzen A."/>
            <person name="Mereny Z."/>
            <person name="Hegedus B."/>
            <person name="Baldrian P."/>
            <person name="Stursova M."/>
            <person name="Weitz H."/>
            <person name="Taylor A."/>
            <person name="Grigoriev I.V."/>
            <person name="Nagy L.G."/>
            <person name="Martin F."/>
            <person name="Kauserud H."/>
        </authorList>
    </citation>
    <scope>NUCLEOTIDE SEQUENCE</scope>
    <source>
        <strain evidence="1">CBHHK182m</strain>
    </source>
</reference>
<evidence type="ECO:0000313" key="1">
    <source>
        <dbReference type="EMBL" id="KAJ7724615.1"/>
    </source>
</evidence>
<evidence type="ECO:0000313" key="2">
    <source>
        <dbReference type="Proteomes" id="UP001215598"/>
    </source>
</evidence>
<organism evidence="1 2">
    <name type="scientific">Mycena metata</name>
    <dbReference type="NCBI Taxonomy" id="1033252"/>
    <lineage>
        <taxon>Eukaryota</taxon>
        <taxon>Fungi</taxon>
        <taxon>Dikarya</taxon>
        <taxon>Basidiomycota</taxon>
        <taxon>Agaricomycotina</taxon>
        <taxon>Agaricomycetes</taxon>
        <taxon>Agaricomycetidae</taxon>
        <taxon>Agaricales</taxon>
        <taxon>Marasmiineae</taxon>
        <taxon>Mycenaceae</taxon>
        <taxon>Mycena</taxon>
    </lineage>
</organism>
<dbReference type="Proteomes" id="UP001215598">
    <property type="component" value="Unassembled WGS sequence"/>
</dbReference>